<sequence>MRASATLRPTPPVVEAKPNGTYDSPVGRYIHLTLEGQDYRVYFEEAGSGIPLLLQHTAGCHGGQWRHLFECKEITDHFRLIAYDLPFHGKSIPPVGPRWWANEYKLAGGFLRSVPLALSRALELDRPVFMGCSVGGMLALDLARYHADELRAVISLEGALKVDFDVNSPALRPFWHPQVSNEHKARVMDALMCPASPEAYRKETTQVYAAAWPPVFIGDLNYYMSDYDLRNEASKINTQKVAVHILSGEYDWSGTMEKGKEAHEAIIGSTWQGMEGLGHFPMTENPEKFLKYLLPVLESLRSSDTAIRST</sequence>
<name>A0A9X8D7H5_9BURK</name>
<evidence type="ECO:0000313" key="3">
    <source>
        <dbReference type="Proteomes" id="UP000265619"/>
    </source>
</evidence>
<dbReference type="PANTHER" id="PTHR43194:SF2">
    <property type="entry name" value="PEROXISOMAL MEMBRANE PROTEIN LPX1"/>
    <property type="match status" value="1"/>
</dbReference>
<evidence type="ECO:0000259" key="1">
    <source>
        <dbReference type="Pfam" id="PF12697"/>
    </source>
</evidence>
<reference evidence="2 3" key="1">
    <citation type="submission" date="2018-09" db="EMBL/GenBank/DDBJ databases">
        <title>Acidovorax cavernicola nov. sp. isolated from Gruta de las Maravillas (Aracena, Spain).</title>
        <authorList>
            <person name="Jurado V."/>
            <person name="Gutierrez-Patricio S."/>
            <person name="Gonzalez-Pimentel J.L."/>
            <person name="Miller A.Z."/>
            <person name="Laiz L."/>
            <person name="Saiz-Jimenez C."/>
        </authorList>
    </citation>
    <scope>NUCLEOTIDE SEQUENCE [LARGE SCALE GENOMIC DNA]</scope>
    <source>
        <strain evidence="2 3">1011MAR4D40.2</strain>
    </source>
</reference>
<proteinExistence type="predicted"/>
<protein>
    <submittedName>
        <fullName evidence="2">Alpha/beta hydrolase</fullName>
    </submittedName>
</protein>
<dbReference type="Pfam" id="PF12697">
    <property type="entry name" value="Abhydrolase_6"/>
    <property type="match status" value="1"/>
</dbReference>
<dbReference type="PANTHER" id="PTHR43194">
    <property type="entry name" value="HYDROLASE ALPHA/BETA FOLD FAMILY"/>
    <property type="match status" value="1"/>
</dbReference>
<feature type="domain" description="AB hydrolase-1" evidence="1">
    <location>
        <begin position="56"/>
        <end position="289"/>
    </location>
</feature>
<dbReference type="Proteomes" id="UP000265619">
    <property type="component" value="Unassembled WGS sequence"/>
</dbReference>
<keyword evidence="3" id="KW-1185">Reference proteome</keyword>
<dbReference type="GO" id="GO:0016787">
    <property type="term" value="F:hydrolase activity"/>
    <property type="evidence" value="ECO:0007669"/>
    <property type="project" value="UniProtKB-KW"/>
</dbReference>
<dbReference type="InterPro" id="IPR029058">
    <property type="entry name" value="AB_hydrolase_fold"/>
</dbReference>
<accession>A0A9X8D7H5</accession>
<comment type="caution">
    <text evidence="2">The sequence shown here is derived from an EMBL/GenBank/DDBJ whole genome shotgun (WGS) entry which is preliminary data.</text>
</comment>
<dbReference type="InterPro" id="IPR000073">
    <property type="entry name" value="AB_hydrolase_1"/>
</dbReference>
<dbReference type="InterPro" id="IPR050228">
    <property type="entry name" value="Carboxylesterase_BioH"/>
</dbReference>
<dbReference type="Gene3D" id="3.40.50.1820">
    <property type="entry name" value="alpha/beta hydrolase"/>
    <property type="match status" value="1"/>
</dbReference>
<keyword evidence="2" id="KW-0378">Hydrolase</keyword>
<gene>
    <name evidence="2" type="ORF">D3H34_07215</name>
</gene>
<dbReference type="AlphaFoldDB" id="A0A9X8D7H5"/>
<dbReference type="OrthoDB" id="9799989at2"/>
<dbReference type="SUPFAM" id="SSF53474">
    <property type="entry name" value="alpha/beta-Hydrolases"/>
    <property type="match status" value="1"/>
</dbReference>
<dbReference type="EMBL" id="QXMN01000005">
    <property type="protein sequence ID" value="RIX83309.1"/>
    <property type="molecule type" value="Genomic_DNA"/>
</dbReference>
<organism evidence="2 3">
    <name type="scientific">Acidovorax cavernicola</name>
    <dbReference type="NCBI Taxonomy" id="1675792"/>
    <lineage>
        <taxon>Bacteria</taxon>
        <taxon>Pseudomonadati</taxon>
        <taxon>Pseudomonadota</taxon>
        <taxon>Betaproteobacteria</taxon>
        <taxon>Burkholderiales</taxon>
        <taxon>Comamonadaceae</taxon>
        <taxon>Acidovorax</taxon>
    </lineage>
</organism>
<evidence type="ECO:0000313" key="2">
    <source>
        <dbReference type="EMBL" id="RIX83309.1"/>
    </source>
</evidence>